<dbReference type="Pfam" id="PF13715">
    <property type="entry name" value="CarbopepD_reg_2"/>
    <property type="match status" value="1"/>
</dbReference>
<dbReference type="InterPro" id="IPR013784">
    <property type="entry name" value="Carb-bd-like_fold"/>
</dbReference>
<proteinExistence type="predicted"/>
<evidence type="ECO:0000256" key="4">
    <source>
        <dbReference type="ARBA" id="ARBA00023237"/>
    </source>
</evidence>
<reference evidence="6 7" key="1">
    <citation type="submission" date="2019-12" db="EMBL/GenBank/DDBJ databases">
        <authorList>
            <person name="Dong K."/>
        </authorList>
    </citation>
    <scope>NUCLEOTIDE SEQUENCE [LARGE SCALE GENOMIC DNA]</scope>
    <source>
        <strain evidence="6 7">JCM 31225</strain>
    </source>
</reference>
<keyword evidence="7" id="KW-1185">Reference proteome</keyword>
<dbReference type="SMART" id="SM00965">
    <property type="entry name" value="STN"/>
    <property type="match status" value="1"/>
</dbReference>
<dbReference type="Gene3D" id="3.55.50.30">
    <property type="match status" value="1"/>
</dbReference>
<feature type="domain" description="Secretin/TonB short N-terminal" evidence="5">
    <location>
        <begin position="62"/>
        <end position="113"/>
    </location>
</feature>
<dbReference type="RefSeq" id="WP_160369477.1">
    <property type="nucleotide sequence ID" value="NZ_WSQA01000008.1"/>
</dbReference>
<keyword evidence="4" id="KW-0998">Cell outer membrane</keyword>
<dbReference type="InterPro" id="IPR036942">
    <property type="entry name" value="Beta-barrel_TonB_sf"/>
</dbReference>
<dbReference type="PANTHER" id="PTHR40980:SF4">
    <property type="entry name" value="TONB-DEPENDENT RECEPTOR-LIKE BETA-BARREL DOMAIN-CONTAINING PROTEIN"/>
    <property type="match status" value="1"/>
</dbReference>
<dbReference type="InterPro" id="IPR011662">
    <property type="entry name" value="Secretin/TonB_short_N"/>
</dbReference>
<dbReference type="InterPro" id="IPR012910">
    <property type="entry name" value="Plug_dom"/>
</dbReference>
<sequence>MKKKITPFRNPYSVVITFIFYCCMFGIGPLQAQQLKPIPVELSFHNASLIDVFEQLEGLAHMPISYDKNQFIHAKRINAEFSGTSLDQVLKQVLEGTGQDYQLINNSIVIAKRAVNSSEKQELAMLKGRVVEFETSSPLANATLQLVELKRTVKSNAAGFYEFVDVPAGRYTLLVSYVAYKSETLHVTVRAGREASYDIRLQSDDTSLEEVRVIARTRRPVSHSSERQVLDEVRSASLVMSAISSEQISRSADRNAADVMQRVAGVTTVDDQFVVVRGLNERYNLTYLNDNVAPSTEMFSRAFALDLIPSRIIDKVFVYKSPSPENQADATGGVIKIFTKDARMVKHFDIEVQGGWETGTTFKDGFLTYEGGRFDFLGFDDGTRKLPGSIPGFGNFDQVDVSQETYLNAFSPILTYGQKTALPNLQITANYYDSFPLLGRQLSMLTSLNYKNDRQYAHFTRQDGITYMDNVNFETSSRDNAQLNLLQNFTYRLRDSSNVQFKNFILNQGQSSTIVRISRPYAFDDSRQLETIDKNNILTYFSRFLYAGNLGGQHYYQQAKHKFLWNLGYTFSQQATPDERVIRLQAPVPWMEMGDASMHWTARIRQGDKDETDQTSVTNGIMSRFWSRMQEGVYNVSADYHYNLRPWLKFQTGTFHQFKQRKIYRRIYTIHEGDFKGGAASDVSTPAGYYGKYVNPNLVSFKENSLDRVWSSYYFRPDETGLKVFDRTSGADAYIGTEQNNSGYAMLALTPLDRKIEVTGGLRVEYNRQKIAASIPKNSPFSVNYPIFIDNPTLHYLPSINMSFRPSNSWVFRAGYGRTLNRYEFREASPYEETDYQNYQVIRGNQNLKTASVENYDLRLEFYPAANARGELISVGAFYKDLTNPIERIHINNRVLDILPMITFQNAGRATIKGIELELQKKMDFLPGKFFRELSLIGNASFIRSEAIKDSLDLKQELEEFGRNLRLTTVKRPLQGQAPYIYNVGLNYDNPGFGSKVSLNYNIIGLRIYAAGTYEKYNKLLATTEFRGSLMELPRKSLDFAYTQRVFQHMQLKLSVQNLLNQPIEMAIDNNYTWKYEPQYEITDPDPMTNITKGGDNIASSFNPGRHFILTFSYSL</sequence>
<evidence type="ECO:0000313" key="6">
    <source>
        <dbReference type="EMBL" id="MVZ62753.1"/>
    </source>
</evidence>
<dbReference type="PANTHER" id="PTHR40980">
    <property type="entry name" value="PLUG DOMAIN-CONTAINING PROTEIN"/>
    <property type="match status" value="1"/>
</dbReference>
<dbReference type="Proteomes" id="UP000435036">
    <property type="component" value="Unassembled WGS sequence"/>
</dbReference>
<dbReference type="Gene3D" id="2.170.130.10">
    <property type="entry name" value="TonB-dependent receptor, plug domain"/>
    <property type="match status" value="1"/>
</dbReference>
<evidence type="ECO:0000259" key="5">
    <source>
        <dbReference type="SMART" id="SM00965"/>
    </source>
</evidence>
<evidence type="ECO:0000313" key="7">
    <source>
        <dbReference type="Proteomes" id="UP000435036"/>
    </source>
</evidence>
<keyword evidence="2" id="KW-0813">Transport</keyword>
<dbReference type="GO" id="GO:0009279">
    <property type="term" value="C:cell outer membrane"/>
    <property type="evidence" value="ECO:0007669"/>
    <property type="project" value="UniProtKB-SubCell"/>
</dbReference>
<dbReference type="EMBL" id="WSQA01000008">
    <property type="protein sequence ID" value="MVZ62753.1"/>
    <property type="molecule type" value="Genomic_DNA"/>
</dbReference>
<keyword evidence="6" id="KW-0675">Receptor</keyword>
<protein>
    <submittedName>
        <fullName evidence="6">TonB-dependent receptor plug domain-containing protein</fullName>
    </submittedName>
</protein>
<gene>
    <name evidence="6" type="ORF">GQF63_12020</name>
</gene>
<dbReference type="Gene3D" id="2.40.170.20">
    <property type="entry name" value="TonB-dependent receptor, beta-barrel domain"/>
    <property type="match status" value="1"/>
</dbReference>
<evidence type="ECO:0000256" key="3">
    <source>
        <dbReference type="ARBA" id="ARBA00023136"/>
    </source>
</evidence>
<dbReference type="InterPro" id="IPR037066">
    <property type="entry name" value="Plug_dom_sf"/>
</dbReference>
<comment type="caution">
    <text evidence="6">The sequence shown here is derived from an EMBL/GenBank/DDBJ whole genome shotgun (WGS) entry which is preliminary data.</text>
</comment>
<evidence type="ECO:0000256" key="1">
    <source>
        <dbReference type="ARBA" id="ARBA00004442"/>
    </source>
</evidence>
<dbReference type="Pfam" id="PF07715">
    <property type="entry name" value="Plug"/>
    <property type="match status" value="1"/>
</dbReference>
<dbReference type="GO" id="GO:0030246">
    <property type="term" value="F:carbohydrate binding"/>
    <property type="evidence" value="ECO:0007669"/>
    <property type="project" value="InterPro"/>
</dbReference>
<dbReference type="AlphaFoldDB" id="A0A6N8KZ39"/>
<dbReference type="Gene3D" id="2.60.40.1120">
    <property type="entry name" value="Carboxypeptidase-like, regulatory domain"/>
    <property type="match status" value="1"/>
</dbReference>
<comment type="subcellular location">
    <subcellularLocation>
        <location evidence="1">Cell outer membrane</location>
    </subcellularLocation>
</comment>
<dbReference type="SUPFAM" id="SSF56935">
    <property type="entry name" value="Porins"/>
    <property type="match status" value="1"/>
</dbReference>
<dbReference type="SUPFAM" id="SSF49452">
    <property type="entry name" value="Starch-binding domain-like"/>
    <property type="match status" value="1"/>
</dbReference>
<evidence type="ECO:0000256" key="2">
    <source>
        <dbReference type="ARBA" id="ARBA00022448"/>
    </source>
</evidence>
<accession>A0A6N8KZ39</accession>
<keyword evidence="3" id="KW-0472">Membrane</keyword>
<dbReference type="OrthoDB" id="9768470at2"/>
<organism evidence="6 7">
    <name type="scientific">Sphingobacterium humi</name>
    <dbReference type="NCBI Taxonomy" id="1796905"/>
    <lineage>
        <taxon>Bacteria</taxon>
        <taxon>Pseudomonadati</taxon>
        <taxon>Bacteroidota</taxon>
        <taxon>Sphingobacteriia</taxon>
        <taxon>Sphingobacteriales</taxon>
        <taxon>Sphingobacteriaceae</taxon>
        <taxon>Sphingobacterium</taxon>
    </lineage>
</organism>
<name>A0A6N8KZ39_9SPHI</name>